<evidence type="ECO:0000313" key="2">
    <source>
        <dbReference type="EMBL" id="CUG90494.1"/>
    </source>
</evidence>
<accession>A0A0S4JMI8</accession>
<feature type="region of interest" description="Disordered" evidence="1">
    <location>
        <begin position="60"/>
        <end position="79"/>
    </location>
</feature>
<protein>
    <submittedName>
        <fullName evidence="2">Uncharacterized protein</fullName>
    </submittedName>
</protein>
<name>A0A0S4JMI8_BODSA</name>
<evidence type="ECO:0000256" key="1">
    <source>
        <dbReference type="SAM" id="MobiDB-lite"/>
    </source>
</evidence>
<sequence>MSTEKAILQRVLAYPLRPAKLFVGIGSDNYLHARDTVTAASLPRTVGHALLKKCRVPAPDIHDPTNMSQRSRHRDASGKNRALSYTLSKNGPRKHIQHDSWDTAPFCDVGGLWCDRLLLGEPMVRSALLLPYSLLAKESLRRVADSHPYLVTGPESTLLIASTDRLDAMKLHMEPIGGPLMETLLPSHQGVQDCVDVLDQRHQRGDEIDVLWIGTGSDTPLLAPMDAASVRKFEDDVVPVATFFAAMWASSPPQAKDMLNDGRWRQWSLEQRKRILSSMQQSMISTRDEHVLKCYSGGVAVSPRLNRNATIYEAGKVLERMETEEAEARRGRRGAATA</sequence>
<reference evidence="3" key="1">
    <citation type="submission" date="2015-09" db="EMBL/GenBank/DDBJ databases">
        <authorList>
            <consortium name="Pathogen Informatics"/>
        </authorList>
    </citation>
    <scope>NUCLEOTIDE SEQUENCE [LARGE SCALE GENOMIC DNA]</scope>
    <source>
        <strain evidence="3">Lake Konstanz</strain>
    </source>
</reference>
<dbReference type="Proteomes" id="UP000051952">
    <property type="component" value="Unassembled WGS sequence"/>
</dbReference>
<dbReference type="AlphaFoldDB" id="A0A0S4JMI8"/>
<evidence type="ECO:0000313" key="3">
    <source>
        <dbReference type="Proteomes" id="UP000051952"/>
    </source>
</evidence>
<dbReference type="VEuPathDB" id="TriTrypDB:BSAL_27050"/>
<proteinExistence type="predicted"/>
<dbReference type="OMA" id="VWCDRLL"/>
<keyword evidence="3" id="KW-1185">Reference proteome</keyword>
<gene>
    <name evidence="2" type="ORF">BSAL_27050</name>
</gene>
<organism evidence="2 3">
    <name type="scientific">Bodo saltans</name>
    <name type="common">Flagellated protozoan</name>
    <dbReference type="NCBI Taxonomy" id="75058"/>
    <lineage>
        <taxon>Eukaryota</taxon>
        <taxon>Discoba</taxon>
        <taxon>Euglenozoa</taxon>
        <taxon>Kinetoplastea</taxon>
        <taxon>Metakinetoplastina</taxon>
        <taxon>Eubodonida</taxon>
        <taxon>Bodonidae</taxon>
        <taxon>Bodo</taxon>
    </lineage>
</organism>
<dbReference type="OrthoDB" id="239449at2759"/>
<dbReference type="EMBL" id="CYKH01001837">
    <property type="protein sequence ID" value="CUG90494.1"/>
    <property type="molecule type" value="Genomic_DNA"/>
</dbReference>